<dbReference type="KEGG" id="aei:AOY20_07770"/>
<evidence type="ECO:0000313" key="5">
    <source>
        <dbReference type="EMBL" id="ALH95440.1"/>
    </source>
</evidence>
<sequence>MSEVLKNLKVLVVDHSHIIRRTTETFLQREGCVIQTMEDGFESLAHLSTFNPDIILIDVMLERLNGYQVCALIKNTKDFQNTPIIMLSTQDSLFDQAKGQVVGANASLMKPFSKDELLNAIRQHIKV</sequence>
<dbReference type="PANTHER" id="PTHR44591">
    <property type="entry name" value="STRESS RESPONSE REGULATOR PROTEIN 1"/>
    <property type="match status" value="1"/>
</dbReference>
<evidence type="ECO:0000313" key="6">
    <source>
        <dbReference type="Proteomes" id="UP000064939"/>
    </source>
</evidence>
<dbReference type="SMART" id="SM00448">
    <property type="entry name" value="REC"/>
    <property type="match status" value="1"/>
</dbReference>
<feature type="modified residue" description="4-aspartylphosphate" evidence="3">
    <location>
        <position position="58"/>
    </location>
</feature>
<keyword evidence="1 3" id="KW-0597">Phosphoprotein</keyword>
<accession>A0A0N9W1K1</accession>
<evidence type="ECO:0000256" key="2">
    <source>
        <dbReference type="ARBA" id="ARBA00023012"/>
    </source>
</evidence>
<dbReference type="SUPFAM" id="SSF52172">
    <property type="entry name" value="CheY-like"/>
    <property type="match status" value="1"/>
</dbReference>
<keyword evidence="2" id="KW-0902">Two-component regulatory system</keyword>
<protein>
    <submittedName>
        <fullName evidence="5">Pilus assembly protein PilG</fullName>
    </submittedName>
</protein>
<dbReference type="EMBL" id="CP012808">
    <property type="protein sequence ID" value="ALH95440.1"/>
    <property type="molecule type" value="Genomic_DNA"/>
</dbReference>
<keyword evidence="6" id="KW-1185">Reference proteome</keyword>
<dbReference type="InterPro" id="IPR011006">
    <property type="entry name" value="CheY-like_superfamily"/>
</dbReference>
<dbReference type="InterPro" id="IPR050595">
    <property type="entry name" value="Bact_response_regulator"/>
</dbReference>
<dbReference type="Pfam" id="PF00072">
    <property type="entry name" value="Response_reg"/>
    <property type="match status" value="1"/>
</dbReference>
<name>A0A0N9W1K1_9GAMM</name>
<reference evidence="5 6" key="1">
    <citation type="journal article" date="2015" name="Int. J. Syst. Evol. Microbiol.">
        <title>Acinetobacter equi sp. nov. isolated from horse faeces.</title>
        <authorList>
            <person name="Poppel M.T."/>
            <person name="Skiebe E."/>
            <person name="Laue M."/>
            <person name="Bergmann H."/>
            <person name="Ebersberger I."/>
            <person name="Garn T."/>
            <person name="Fruth A."/>
            <person name="Baumgardt S."/>
            <person name="Busse H.J."/>
            <person name="Wilharm G."/>
        </authorList>
    </citation>
    <scope>NUCLEOTIDE SEQUENCE [LARGE SCALE GENOMIC DNA]</scope>
    <source>
        <strain evidence="5 6">114</strain>
    </source>
</reference>
<proteinExistence type="predicted"/>
<dbReference type="Proteomes" id="UP000064939">
    <property type="component" value="Chromosome"/>
</dbReference>
<evidence type="ECO:0000259" key="4">
    <source>
        <dbReference type="PROSITE" id="PS50110"/>
    </source>
</evidence>
<dbReference type="RefSeq" id="WP_054581332.1">
    <property type="nucleotide sequence ID" value="NZ_CP012808.1"/>
</dbReference>
<dbReference type="InterPro" id="IPR001789">
    <property type="entry name" value="Sig_transdc_resp-reg_receiver"/>
</dbReference>
<dbReference type="AlphaFoldDB" id="A0A0N9W1K1"/>
<evidence type="ECO:0000256" key="1">
    <source>
        <dbReference type="ARBA" id="ARBA00022553"/>
    </source>
</evidence>
<dbReference type="PANTHER" id="PTHR44591:SF14">
    <property type="entry name" value="PROTEIN PILG"/>
    <property type="match status" value="1"/>
</dbReference>
<feature type="domain" description="Response regulatory" evidence="4">
    <location>
        <begin position="9"/>
        <end position="125"/>
    </location>
</feature>
<gene>
    <name evidence="5" type="ORF">AOY20_07770</name>
</gene>
<evidence type="ECO:0000256" key="3">
    <source>
        <dbReference type="PROSITE-ProRule" id="PRU00169"/>
    </source>
</evidence>
<dbReference type="Gene3D" id="3.40.50.2300">
    <property type="match status" value="1"/>
</dbReference>
<dbReference type="OrthoDB" id="9800897at2"/>
<dbReference type="GO" id="GO:0000160">
    <property type="term" value="P:phosphorelay signal transduction system"/>
    <property type="evidence" value="ECO:0007669"/>
    <property type="project" value="UniProtKB-KW"/>
</dbReference>
<dbReference type="STRING" id="1324350.AOY20_07770"/>
<dbReference type="CDD" id="cd00156">
    <property type="entry name" value="REC"/>
    <property type="match status" value="1"/>
</dbReference>
<dbReference type="PROSITE" id="PS50110">
    <property type="entry name" value="RESPONSE_REGULATORY"/>
    <property type="match status" value="1"/>
</dbReference>
<organism evidence="5 6">
    <name type="scientific">Acinetobacter equi</name>
    <dbReference type="NCBI Taxonomy" id="1324350"/>
    <lineage>
        <taxon>Bacteria</taxon>
        <taxon>Pseudomonadati</taxon>
        <taxon>Pseudomonadota</taxon>
        <taxon>Gammaproteobacteria</taxon>
        <taxon>Moraxellales</taxon>
        <taxon>Moraxellaceae</taxon>
        <taxon>Acinetobacter</taxon>
    </lineage>
</organism>